<proteinExistence type="predicted"/>
<dbReference type="EMBL" id="CP001959">
    <property type="protein sequence ID" value="ADG70779.1"/>
    <property type="molecule type" value="Genomic_DNA"/>
</dbReference>
<protein>
    <submittedName>
        <fullName evidence="2">Uncharacterized protein</fullName>
    </submittedName>
</protein>
<dbReference type="STRING" id="526224.Bmur_0679"/>
<reference evidence="2 3" key="1">
    <citation type="journal article" date="2010" name="Stand. Genomic Sci.">
        <title>Complete genome sequence of Brachyspira murdochii type strain (56-150).</title>
        <authorList>
            <person name="Pati A."/>
            <person name="Sikorski J."/>
            <person name="Gronow S."/>
            <person name="Munk C."/>
            <person name="Lapidus A."/>
            <person name="Copeland A."/>
            <person name="Glavina Del Tio T."/>
            <person name="Nolan M."/>
            <person name="Lucas S."/>
            <person name="Chen F."/>
            <person name="Tice H."/>
            <person name="Cheng J.F."/>
            <person name="Han C."/>
            <person name="Detter J.C."/>
            <person name="Bruce D."/>
            <person name="Tapia R."/>
            <person name="Goodwin L."/>
            <person name="Pitluck S."/>
            <person name="Liolios K."/>
            <person name="Ivanova N."/>
            <person name="Mavromatis K."/>
            <person name="Mikhailova N."/>
            <person name="Chen A."/>
            <person name="Palaniappan K."/>
            <person name="Land M."/>
            <person name="Hauser L."/>
            <person name="Chang Y.J."/>
            <person name="Jeffries C.D."/>
            <person name="Spring S."/>
            <person name="Rohde M."/>
            <person name="Goker M."/>
            <person name="Bristow J."/>
            <person name="Eisen J.A."/>
            <person name="Markowitz V."/>
            <person name="Hugenholtz P."/>
            <person name="Kyrpides N.C."/>
            <person name="Klenk H.P."/>
        </authorList>
    </citation>
    <scope>NUCLEOTIDE SEQUENCE [LARGE SCALE GENOMIC DNA]</scope>
    <source>
        <strain evidence="3">ATCC 51284 / DSM 12563 / 56-150</strain>
    </source>
</reference>
<dbReference type="AlphaFoldDB" id="D5U7J1"/>
<accession>D5U7J1</accession>
<organism evidence="2 3">
    <name type="scientific">Brachyspira murdochii (strain ATCC 51284 / DSM 12563 / 56-150)</name>
    <name type="common">Serpulina murdochii</name>
    <dbReference type="NCBI Taxonomy" id="526224"/>
    <lineage>
        <taxon>Bacteria</taxon>
        <taxon>Pseudomonadati</taxon>
        <taxon>Spirochaetota</taxon>
        <taxon>Spirochaetia</taxon>
        <taxon>Brachyspirales</taxon>
        <taxon>Brachyspiraceae</taxon>
        <taxon>Brachyspira</taxon>
    </lineage>
</organism>
<sequence>MNINKYILIHKLVNAAILMLFPIAAFYIVEHNNIKTGIYSAIFIIINAIEILLFILFIIVYFRCEWGTRKQHAIVKALISFFMYMIIIVLSIIAIS</sequence>
<evidence type="ECO:0000313" key="2">
    <source>
        <dbReference type="EMBL" id="ADG70779.1"/>
    </source>
</evidence>
<keyword evidence="1" id="KW-0812">Transmembrane</keyword>
<dbReference type="RefSeq" id="WP_013113205.1">
    <property type="nucleotide sequence ID" value="NC_014150.1"/>
</dbReference>
<dbReference type="KEGG" id="brm:Bmur_0679"/>
<dbReference type="Proteomes" id="UP000001915">
    <property type="component" value="Chromosome"/>
</dbReference>
<dbReference type="HOGENOM" id="CLU_163187_0_0_12"/>
<keyword evidence="1" id="KW-0472">Membrane</keyword>
<feature type="transmembrane region" description="Helical" evidence="1">
    <location>
        <begin position="41"/>
        <end position="62"/>
    </location>
</feature>
<evidence type="ECO:0000256" key="1">
    <source>
        <dbReference type="SAM" id="Phobius"/>
    </source>
</evidence>
<gene>
    <name evidence="2" type="ordered locus">Bmur_0679</name>
</gene>
<evidence type="ECO:0000313" key="3">
    <source>
        <dbReference type="Proteomes" id="UP000001915"/>
    </source>
</evidence>
<feature type="transmembrane region" description="Helical" evidence="1">
    <location>
        <begin position="12"/>
        <end position="29"/>
    </location>
</feature>
<feature type="transmembrane region" description="Helical" evidence="1">
    <location>
        <begin position="74"/>
        <end position="95"/>
    </location>
</feature>
<name>D5U7J1_BRAM5</name>
<keyword evidence="1" id="KW-1133">Transmembrane helix</keyword>